<protein>
    <submittedName>
        <fullName evidence="3 5">Putative serine/threonine-protein kinase STE20-like</fullName>
    </submittedName>
</protein>
<dbReference type="InterPro" id="IPR011009">
    <property type="entry name" value="Kinase-like_dom_sf"/>
</dbReference>
<dbReference type="RefSeq" id="XP_024505723.1">
    <property type="nucleotide sequence ID" value="XM_024652113.1"/>
</dbReference>
<dbReference type="GO" id="GO:0004672">
    <property type="term" value="F:protein kinase activity"/>
    <property type="evidence" value="ECO:0007669"/>
    <property type="project" value="InterPro"/>
</dbReference>
<dbReference type="OMA" id="ITICTMI"/>
<keyword evidence="4" id="KW-1185">Reference proteome</keyword>
<dbReference type="STRING" id="34506.A0A090LEF2"/>
<dbReference type="InterPro" id="IPR000719">
    <property type="entry name" value="Prot_kinase_dom"/>
</dbReference>
<proteinExistence type="inferred from homology"/>
<dbReference type="SUPFAM" id="SSF56112">
    <property type="entry name" value="Protein kinase-like (PK-like)"/>
    <property type="match status" value="1"/>
</dbReference>
<dbReference type="GO" id="GO:0005524">
    <property type="term" value="F:ATP binding"/>
    <property type="evidence" value="ECO:0007669"/>
    <property type="project" value="InterPro"/>
</dbReference>
<dbReference type="OrthoDB" id="840771at2759"/>
<dbReference type="PANTHER" id="PTHR48014:SF21">
    <property type="entry name" value="SERINE_THREONINE-PROTEIN KINASE FRAY2"/>
    <property type="match status" value="1"/>
</dbReference>
<name>A0A090LEF2_STRRB</name>
<evidence type="ECO:0000313" key="4">
    <source>
        <dbReference type="Proteomes" id="UP000035682"/>
    </source>
</evidence>
<dbReference type="GO" id="GO:1902554">
    <property type="term" value="C:serine/threonine protein kinase complex"/>
    <property type="evidence" value="ECO:0007669"/>
    <property type="project" value="TreeGrafter"/>
</dbReference>
<dbReference type="Gene3D" id="1.10.510.10">
    <property type="entry name" value="Transferase(Phosphotransferase) domain 1"/>
    <property type="match status" value="1"/>
</dbReference>
<dbReference type="GeneID" id="36378887"/>
<dbReference type="AlphaFoldDB" id="A0A090LEF2"/>
<organism evidence="3">
    <name type="scientific">Strongyloides ratti</name>
    <name type="common">Parasitic roundworm</name>
    <dbReference type="NCBI Taxonomy" id="34506"/>
    <lineage>
        <taxon>Eukaryota</taxon>
        <taxon>Metazoa</taxon>
        <taxon>Ecdysozoa</taxon>
        <taxon>Nematoda</taxon>
        <taxon>Chromadorea</taxon>
        <taxon>Rhabditida</taxon>
        <taxon>Tylenchina</taxon>
        <taxon>Panagrolaimomorpha</taxon>
        <taxon>Strongyloidoidea</taxon>
        <taxon>Strongyloididae</taxon>
        <taxon>Strongyloides</taxon>
    </lineage>
</organism>
<evidence type="ECO:0000313" key="6">
    <source>
        <dbReference type="WormBase" id="SRAE_2000119100"/>
    </source>
</evidence>
<dbReference type="WormBase" id="SRAE_2000119100">
    <property type="protein sequence ID" value="SRP06600"/>
    <property type="gene ID" value="WBGene00261393"/>
</dbReference>
<comment type="similarity">
    <text evidence="1">Belongs to the protein kinase superfamily. STE Ser/Thr protein kinase family. STE20 subfamily.</text>
</comment>
<evidence type="ECO:0000313" key="3">
    <source>
        <dbReference type="EMBL" id="CEF66523.1"/>
    </source>
</evidence>
<dbReference type="PANTHER" id="PTHR48014">
    <property type="entry name" value="SERINE/THREONINE-PROTEIN KINASE FRAY2"/>
    <property type="match status" value="1"/>
</dbReference>
<reference evidence="3 4" key="1">
    <citation type="submission" date="2014-09" db="EMBL/GenBank/DDBJ databases">
        <authorList>
            <person name="Martin A.A."/>
        </authorList>
    </citation>
    <scope>NUCLEOTIDE SEQUENCE</scope>
    <source>
        <strain evidence="4">ED321</strain>
        <strain evidence="3">ED321 Heterogonic</strain>
    </source>
</reference>
<dbReference type="WBParaSite" id="SRAE_2000119100.1">
    <property type="protein sequence ID" value="SRAE_2000119100.1"/>
    <property type="gene ID" value="WBGene00261393"/>
</dbReference>
<accession>A0A090LEF2</accession>
<keyword evidence="3" id="KW-0808">Transferase</keyword>
<dbReference type="EMBL" id="LN609529">
    <property type="protein sequence ID" value="CEF66523.1"/>
    <property type="molecule type" value="Genomic_DNA"/>
</dbReference>
<reference evidence="5" key="2">
    <citation type="submission" date="2020-12" db="UniProtKB">
        <authorList>
            <consortium name="WormBaseParasite"/>
        </authorList>
    </citation>
    <scope>IDENTIFICATION</scope>
</reference>
<evidence type="ECO:0000259" key="2">
    <source>
        <dbReference type="PROSITE" id="PS50011"/>
    </source>
</evidence>
<dbReference type="InterPro" id="IPR047173">
    <property type="entry name" value="STRAD_A/B-like"/>
</dbReference>
<dbReference type="Proteomes" id="UP000035682">
    <property type="component" value="Unplaced"/>
</dbReference>
<sequence length="307" mass="35421">MSSHNFHRYQIVPIKINYLQNKKGINISRIDTLNLQNTKPETLKKELEELFNGLKHERILLPSDIIIPEDMTIEFHYKNLTGDIDIDTIINKDYNFGLPEKAVAYISFKLLNAIEYLAGKRIVHRSIMCPNILIDKNGNVKLTGFHTAVSLNTKKHWIRKSDNINEYDPDLLKDCLNYLAPEVLKQDLVGYHCISDIYSLGITICTMINGFTPFSDMSELEMLYEKYCGTRPKIIDSSSTVDEDDEGIFDKHKEKILSKEIHDVIVETLDCNPETRISLKNLKEHAFFKVNGTSKEIISYDKIFSKK</sequence>
<dbReference type="SMART" id="SM00220">
    <property type="entry name" value="S_TKc"/>
    <property type="match status" value="1"/>
</dbReference>
<dbReference type="PROSITE" id="PS50011">
    <property type="entry name" value="PROTEIN_KINASE_DOM"/>
    <property type="match status" value="1"/>
</dbReference>
<dbReference type="CTD" id="36378887"/>
<keyword evidence="3" id="KW-0418">Kinase</keyword>
<dbReference type="Pfam" id="PF00069">
    <property type="entry name" value="Pkinase"/>
    <property type="match status" value="1"/>
</dbReference>
<evidence type="ECO:0000256" key="1">
    <source>
        <dbReference type="ARBA" id="ARBA00008874"/>
    </source>
</evidence>
<evidence type="ECO:0000313" key="5">
    <source>
        <dbReference type="WBParaSite" id="SRAE_2000119100.1"/>
    </source>
</evidence>
<dbReference type="GO" id="GO:0006611">
    <property type="term" value="P:protein export from nucleus"/>
    <property type="evidence" value="ECO:0007669"/>
    <property type="project" value="TreeGrafter"/>
</dbReference>
<feature type="domain" description="Protein kinase" evidence="2">
    <location>
        <begin position="1"/>
        <end position="288"/>
    </location>
</feature>
<dbReference type="GO" id="GO:0043539">
    <property type="term" value="F:protein serine/threonine kinase activator activity"/>
    <property type="evidence" value="ECO:0007669"/>
    <property type="project" value="InterPro"/>
</dbReference>
<gene>
    <name evidence="3 5 6" type="ORF">SRAE_2000119100</name>
</gene>